<protein>
    <submittedName>
        <fullName evidence="1">Uncharacterized protein</fullName>
    </submittedName>
</protein>
<dbReference type="EMBL" id="QFQZ01000127">
    <property type="protein sequence ID" value="PZR30562.1"/>
    <property type="molecule type" value="Genomic_DNA"/>
</dbReference>
<proteinExistence type="predicted"/>
<name>A0A2W5UUB6_9CAUL</name>
<comment type="caution">
    <text evidence="1">The sequence shown here is derived from an EMBL/GenBank/DDBJ whole genome shotgun (WGS) entry which is preliminary data.</text>
</comment>
<organism evidence="1 2">
    <name type="scientific">Caulobacter segnis</name>
    <dbReference type="NCBI Taxonomy" id="88688"/>
    <lineage>
        <taxon>Bacteria</taxon>
        <taxon>Pseudomonadati</taxon>
        <taxon>Pseudomonadota</taxon>
        <taxon>Alphaproteobacteria</taxon>
        <taxon>Caulobacterales</taxon>
        <taxon>Caulobacteraceae</taxon>
        <taxon>Caulobacter</taxon>
    </lineage>
</organism>
<sequence length="246" mass="26453">DMQAITNAYYAKFVEELAATGVTIIPLQDAVIRSAGLQRLMNMAKPAPYIRGGANRSGFYSPPGYKFYFTPLDGRAKAMGDTMTTTGSQVPEEMAMKELNAGILGVRMVVDFAEIEARGRGMLGMRPPTARVKSKANVALLPVDTQLWVLTPQAKSTYSDLGHRQRYALTSPIVMPDSILSVDDTTPRGSKVSDGVASAIGVLAGVGGQKTRTYQVTVDPVAWSKDVSAAMDEVGKVMIARFNADR</sequence>
<dbReference type="AlphaFoldDB" id="A0A2W5UUB6"/>
<evidence type="ECO:0000313" key="2">
    <source>
        <dbReference type="Proteomes" id="UP000249393"/>
    </source>
</evidence>
<reference evidence="1 2" key="1">
    <citation type="submission" date="2017-08" db="EMBL/GenBank/DDBJ databases">
        <title>Infants hospitalized years apart are colonized by the same room-sourced microbial strains.</title>
        <authorList>
            <person name="Brooks B."/>
            <person name="Olm M.R."/>
            <person name="Firek B.A."/>
            <person name="Baker R."/>
            <person name="Thomas B.C."/>
            <person name="Morowitz M.J."/>
            <person name="Banfield J.F."/>
        </authorList>
    </citation>
    <scope>NUCLEOTIDE SEQUENCE [LARGE SCALE GENOMIC DNA]</scope>
    <source>
        <strain evidence="1">S2_003_000_R2_4</strain>
    </source>
</reference>
<dbReference type="Proteomes" id="UP000249393">
    <property type="component" value="Unassembled WGS sequence"/>
</dbReference>
<accession>A0A2W5UUB6</accession>
<gene>
    <name evidence="1" type="ORF">DI526_22170</name>
</gene>
<dbReference type="RefSeq" id="WP_304283020.1">
    <property type="nucleotide sequence ID" value="NZ_QFQZ01000127.1"/>
</dbReference>
<evidence type="ECO:0000313" key="1">
    <source>
        <dbReference type="EMBL" id="PZR30562.1"/>
    </source>
</evidence>
<feature type="non-terminal residue" evidence="1">
    <location>
        <position position="1"/>
    </location>
</feature>